<accession>D5SZF7</accession>
<protein>
    <submittedName>
        <fullName evidence="2">Uncharacterized protein</fullName>
    </submittedName>
</protein>
<keyword evidence="3" id="KW-1185">Reference proteome</keyword>
<dbReference type="AlphaFoldDB" id="D5SZF7"/>
<proteinExistence type="predicted"/>
<dbReference type="EMBL" id="CP001745">
    <property type="protein sequence ID" value="ADG70077.1"/>
    <property type="molecule type" value="Genomic_DNA"/>
</dbReference>
<evidence type="ECO:0000313" key="3">
    <source>
        <dbReference type="Proteomes" id="UP000002220"/>
    </source>
</evidence>
<feature type="region of interest" description="Disordered" evidence="1">
    <location>
        <begin position="19"/>
        <end position="39"/>
    </location>
</feature>
<name>D5SZF7_PLAL2</name>
<geneLocation type="plasmid" evidence="2 3">
    <name>pPLIM01</name>
</geneLocation>
<organism evidence="2 3">
    <name type="scientific">Planctopirus limnophila (strain ATCC 43296 / DSM 3776 / IFAM 1008 / Mu 290)</name>
    <name type="common">Planctomyces limnophilus</name>
    <dbReference type="NCBI Taxonomy" id="521674"/>
    <lineage>
        <taxon>Bacteria</taxon>
        <taxon>Pseudomonadati</taxon>
        <taxon>Planctomycetota</taxon>
        <taxon>Planctomycetia</taxon>
        <taxon>Planctomycetales</taxon>
        <taxon>Planctomycetaceae</taxon>
        <taxon>Planctopirus</taxon>
    </lineage>
</organism>
<dbReference type="HOGENOM" id="CLU_1979488_0_0_0"/>
<evidence type="ECO:0000256" key="1">
    <source>
        <dbReference type="SAM" id="MobiDB-lite"/>
    </source>
</evidence>
<evidence type="ECO:0000313" key="2">
    <source>
        <dbReference type="EMBL" id="ADG70077.1"/>
    </source>
</evidence>
<gene>
    <name evidence="2" type="ordered locus">Plim_4270</name>
</gene>
<dbReference type="RefSeq" id="WP_013112508.1">
    <property type="nucleotide sequence ID" value="NC_014149.1"/>
</dbReference>
<dbReference type="Proteomes" id="UP000002220">
    <property type="component" value="Plasmid pPLIM01"/>
</dbReference>
<dbReference type="KEGG" id="plm:Plim_4270"/>
<reference evidence="2 3" key="1">
    <citation type="journal article" date="2010" name="Stand. Genomic Sci.">
        <title>Complete genome sequence of Planctomyces limnophilus type strain (Mu 290).</title>
        <authorList>
            <person name="Labutti K."/>
            <person name="Sikorski J."/>
            <person name="Schneider S."/>
            <person name="Nolan M."/>
            <person name="Lucas S."/>
            <person name="Glavina Del Rio T."/>
            <person name="Tice H."/>
            <person name="Cheng J.F."/>
            <person name="Goodwin L."/>
            <person name="Pitluck S."/>
            <person name="Liolios K."/>
            <person name="Ivanova N."/>
            <person name="Mavromatis K."/>
            <person name="Mikhailova N."/>
            <person name="Pati A."/>
            <person name="Chen A."/>
            <person name="Palaniappan K."/>
            <person name="Land M."/>
            <person name="Hauser L."/>
            <person name="Chang Y.J."/>
            <person name="Jeffries C.D."/>
            <person name="Tindall B.J."/>
            <person name="Rohde M."/>
            <person name="Goker M."/>
            <person name="Woyke T."/>
            <person name="Bristow J."/>
            <person name="Eisen J.A."/>
            <person name="Markowitz V."/>
            <person name="Hugenholtz P."/>
            <person name="Kyrpides N.C."/>
            <person name="Klenk H.P."/>
            <person name="Lapidus A."/>
        </authorList>
    </citation>
    <scope>NUCLEOTIDE SEQUENCE [LARGE SCALE GENOMIC DNA]</scope>
    <source>
        <strain evidence="3">ATCC 43296 / DSM 3776 / IFAM 1008 / 290</strain>
        <plasmid evidence="2 3">pPLIM01</plasmid>
    </source>
</reference>
<keyword evidence="2" id="KW-0614">Plasmid</keyword>
<sequence>MTAVMFSQGAARKIRTATERVLGKGPPPPINSTRPSPLRPENRYMGKFVTSLEAPEIDPEIDRIVPTSATFQVWLPDPEQPDVQLIPTDIEMLVYNFDPSLTAEPDIFGKIEYLNGVWSPYWASCE</sequence>